<protein>
    <submittedName>
        <fullName evidence="8">C-type cytochrome</fullName>
    </submittedName>
</protein>
<dbReference type="Gene3D" id="1.10.760.10">
    <property type="entry name" value="Cytochrome c-like domain"/>
    <property type="match status" value="1"/>
</dbReference>
<evidence type="ECO:0000313" key="9">
    <source>
        <dbReference type="Proteomes" id="UP000593605"/>
    </source>
</evidence>
<dbReference type="GO" id="GO:0046872">
    <property type="term" value="F:metal ion binding"/>
    <property type="evidence" value="ECO:0007669"/>
    <property type="project" value="UniProtKB-KW"/>
</dbReference>
<reference evidence="8 9" key="1">
    <citation type="submission" date="2020-10" db="EMBL/GenBank/DDBJ databases">
        <title>Complete genome of Cruoricapor ignavus strain M1214 isolated from the blood culture of a febrile patient.</title>
        <authorList>
            <person name="Guglielmino C.J.D."/>
        </authorList>
    </citation>
    <scope>NUCLEOTIDE SEQUENCE [LARGE SCALE GENOMIC DNA]</scope>
    <source>
        <strain evidence="8 9">M1214</strain>
    </source>
</reference>
<feature type="region of interest" description="Disordered" evidence="5">
    <location>
        <begin position="275"/>
        <end position="294"/>
    </location>
</feature>
<accession>A0A7M1T2A9</accession>
<proteinExistence type="predicted"/>
<keyword evidence="3 4" id="KW-0408">Iron</keyword>
<dbReference type="PANTHER" id="PTHR33751">
    <property type="entry name" value="CBB3-TYPE CYTOCHROME C OXIDASE SUBUNIT FIXP"/>
    <property type="match status" value="1"/>
</dbReference>
<dbReference type="EMBL" id="CP063145">
    <property type="protein sequence ID" value="QOR73043.1"/>
    <property type="molecule type" value="Genomic_DNA"/>
</dbReference>
<organism evidence="8 9">
    <name type="scientific">Cruoricaptor ignavus</name>
    <dbReference type="NCBI Taxonomy" id="1118202"/>
    <lineage>
        <taxon>Bacteria</taxon>
        <taxon>Pseudomonadati</taxon>
        <taxon>Bacteroidota</taxon>
        <taxon>Flavobacteriia</taxon>
        <taxon>Flavobacteriales</taxon>
        <taxon>Weeksellaceae</taxon>
        <taxon>Cruoricaptor</taxon>
    </lineage>
</organism>
<dbReference type="InterPro" id="IPR036909">
    <property type="entry name" value="Cyt_c-like_dom_sf"/>
</dbReference>
<dbReference type="SUPFAM" id="SSF46626">
    <property type="entry name" value="Cytochrome c"/>
    <property type="match status" value="1"/>
</dbReference>
<dbReference type="InterPro" id="IPR050597">
    <property type="entry name" value="Cytochrome_c_Oxidase_Subunit"/>
</dbReference>
<dbReference type="AlphaFoldDB" id="A0A7M1T2A9"/>
<gene>
    <name evidence="8" type="ORF">IMZ16_05710</name>
</gene>
<dbReference type="GO" id="GO:0020037">
    <property type="term" value="F:heme binding"/>
    <property type="evidence" value="ECO:0007669"/>
    <property type="project" value="InterPro"/>
</dbReference>
<evidence type="ECO:0000313" key="8">
    <source>
        <dbReference type="EMBL" id="QOR73043.1"/>
    </source>
</evidence>
<dbReference type="KEGG" id="civ:IMZ16_05710"/>
<dbReference type="InterPro" id="IPR009056">
    <property type="entry name" value="Cyt_c-like_dom"/>
</dbReference>
<dbReference type="Gene3D" id="6.10.280.130">
    <property type="match status" value="1"/>
</dbReference>
<dbReference type="GO" id="GO:0009055">
    <property type="term" value="F:electron transfer activity"/>
    <property type="evidence" value="ECO:0007669"/>
    <property type="project" value="InterPro"/>
</dbReference>
<keyword evidence="6" id="KW-0812">Transmembrane</keyword>
<dbReference type="Pfam" id="PF14715">
    <property type="entry name" value="FixP_N"/>
    <property type="match status" value="1"/>
</dbReference>
<keyword evidence="6" id="KW-1133">Transmembrane helix</keyword>
<feature type="transmembrane region" description="Helical" evidence="6">
    <location>
        <begin position="37"/>
        <end position="55"/>
    </location>
</feature>
<dbReference type="Pfam" id="PF13442">
    <property type="entry name" value="Cytochrome_CBB3"/>
    <property type="match status" value="1"/>
</dbReference>
<keyword evidence="1 4" id="KW-0349">Heme</keyword>
<evidence type="ECO:0000259" key="7">
    <source>
        <dbReference type="PROSITE" id="PS51007"/>
    </source>
</evidence>
<dbReference type="PANTHER" id="PTHR33751:SF1">
    <property type="entry name" value="CBB3-TYPE CYTOCHROME C OXIDASE SUBUNIT FIXP"/>
    <property type="match status" value="1"/>
</dbReference>
<dbReference type="Proteomes" id="UP000593605">
    <property type="component" value="Chromosome"/>
</dbReference>
<feature type="domain" description="Cytochrome c" evidence="7">
    <location>
        <begin position="183"/>
        <end position="268"/>
    </location>
</feature>
<dbReference type="InterPro" id="IPR038414">
    <property type="entry name" value="CcoP_N_sf"/>
</dbReference>
<dbReference type="PROSITE" id="PS51007">
    <property type="entry name" value="CYTC"/>
    <property type="match status" value="1"/>
</dbReference>
<evidence type="ECO:0000256" key="3">
    <source>
        <dbReference type="ARBA" id="ARBA00023004"/>
    </source>
</evidence>
<evidence type="ECO:0000256" key="1">
    <source>
        <dbReference type="ARBA" id="ARBA00022617"/>
    </source>
</evidence>
<evidence type="ECO:0000256" key="5">
    <source>
        <dbReference type="SAM" id="MobiDB-lite"/>
    </source>
</evidence>
<evidence type="ECO:0000256" key="2">
    <source>
        <dbReference type="ARBA" id="ARBA00022723"/>
    </source>
</evidence>
<feature type="transmembrane region" description="Helical" evidence="6">
    <location>
        <begin position="121"/>
        <end position="142"/>
    </location>
</feature>
<evidence type="ECO:0000256" key="6">
    <source>
        <dbReference type="SAM" id="Phobius"/>
    </source>
</evidence>
<keyword evidence="6" id="KW-0472">Membrane</keyword>
<dbReference type="InterPro" id="IPR032858">
    <property type="entry name" value="CcoP_N"/>
</dbReference>
<name>A0A7M1T2A9_9FLAO</name>
<dbReference type="RefSeq" id="WP_193439238.1">
    <property type="nucleotide sequence ID" value="NZ_CP063145.1"/>
</dbReference>
<evidence type="ECO:0000256" key="4">
    <source>
        <dbReference type="PROSITE-ProRule" id="PRU00433"/>
    </source>
</evidence>
<feature type="transmembrane region" description="Helical" evidence="6">
    <location>
        <begin position="7"/>
        <end position="25"/>
    </location>
</feature>
<keyword evidence="2 4" id="KW-0479">Metal-binding</keyword>
<sequence>MKQRTPLAVTILTLFVLLIIFFYMFVQSSAFLSSPFFWGMVLITVIVAMINQALGDLIENEQFKKLDDEEKREYLAVKNTPYFQRLYKAAFKKQTASEEKDILIDHGFDGIMELDNQLPKWWLGLFYFGVAYCVIYLISFFLTDFANPIKEYEDEYKMQIAAVDEYMKTVPQATLETAEYSADNIEEGKELFQTNCVSCHSDGGRGGIGPNLTDNYWINQVEPSLYKNIFHMVWDGSPNNPSMRGFGKNGELTGNDIEKIAAYVYHINQEQAPITPAEGGAAPQGTEANWEKQQ</sequence>